<dbReference type="eggNOG" id="KOG1550">
    <property type="taxonomic scope" value="Eukaryota"/>
</dbReference>
<reference evidence="4" key="1">
    <citation type="submission" date="2006-10" db="EMBL/GenBank/DDBJ databases">
        <authorList>
            <person name="Amadeo P."/>
            <person name="Zhao Q."/>
            <person name="Wortman J."/>
            <person name="Fraser-Liggett C."/>
            <person name="Carlton J."/>
        </authorList>
    </citation>
    <scope>NUCLEOTIDE SEQUENCE</scope>
    <source>
        <strain evidence="4">G3</strain>
    </source>
</reference>
<dbReference type="Proteomes" id="UP000001542">
    <property type="component" value="Unassembled WGS sequence"/>
</dbReference>
<dbReference type="Pfam" id="PF08238">
    <property type="entry name" value="Sel1"/>
    <property type="match status" value="12"/>
</dbReference>
<dbReference type="OMA" id="NEHENEI"/>
<dbReference type="InParanoid" id="A2DJ41"/>
<proteinExistence type="inferred from homology"/>
<keyword evidence="4" id="KW-0418">Kinase</keyword>
<dbReference type="GO" id="GO:0005524">
    <property type="term" value="F:ATP binding"/>
    <property type="evidence" value="ECO:0007669"/>
    <property type="project" value="InterPro"/>
</dbReference>
<gene>
    <name evidence="4" type="ORF">TVAG_228790</name>
</gene>
<dbReference type="InterPro" id="IPR011009">
    <property type="entry name" value="Kinase-like_dom_sf"/>
</dbReference>
<dbReference type="eggNOG" id="KOG0192">
    <property type="taxonomic scope" value="Eukaryota"/>
</dbReference>
<dbReference type="InterPro" id="IPR019734">
    <property type="entry name" value="TPR_rpt"/>
</dbReference>
<dbReference type="SMART" id="SM00671">
    <property type="entry name" value="SEL1"/>
    <property type="match status" value="12"/>
</dbReference>
<dbReference type="InterPro" id="IPR011990">
    <property type="entry name" value="TPR-like_helical_dom_sf"/>
</dbReference>
<name>A2DJ41_TRIV3</name>
<dbReference type="PANTHER" id="PTHR11102:SF160">
    <property type="entry name" value="ERAD-ASSOCIATED E3 UBIQUITIN-PROTEIN LIGASE COMPONENT HRD3"/>
    <property type="match status" value="1"/>
</dbReference>
<evidence type="ECO:0000259" key="3">
    <source>
        <dbReference type="PROSITE" id="PS50011"/>
    </source>
</evidence>
<evidence type="ECO:0000313" key="5">
    <source>
        <dbReference type="Proteomes" id="UP000001542"/>
    </source>
</evidence>
<dbReference type="SUPFAM" id="SSF81901">
    <property type="entry name" value="HCP-like"/>
    <property type="match status" value="2"/>
</dbReference>
<keyword evidence="4" id="KW-0808">Transferase</keyword>
<dbReference type="PROSITE" id="PS50011">
    <property type="entry name" value="PROTEIN_KINASE_DOM"/>
    <property type="match status" value="1"/>
</dbReference>
<evidence type="ECO:0000256" key="1">
    <source>
        <dbReference type="ARBA" id="ARBA00038101"/>
    </source>
</evidence>
<dbReference type="OrthoDB" id="272077at2759"/>
<feature type="repeat" description="TPR" evidence="2">
    <location>
        <begin position="600"/>
        <end position="633"/>
    </location>
</feature>
<dbReference type="Gene3D" id="1.25.40.10">
    <property type="entry name" value="Tetratricopeptide repeat domain"/>
    <property type="match status" value="4"/>
</dbReference>
<dbReference type="PROSITE" id="PS50005">
    <property type="entry name" value="TPR"/>
    <property type="match status" value="1"/>
</dbReference>
<feature type="domain" description="Protein kinase" evidence="3">
    <location>
        <begin position="1"/>
        <end position="266"/>
    </location>
</feature>
<dbReference type="GO" id="GO:0004672">
    <property type="term" value="F:protein kinase activity"/>
    <property type="evidence" value="ECO:0007669"/>
    <property type="project" value="InterPro"/>
</dbReference>
<dbReference type="InterPro" id="IPR000719">
    <property type="entry name" value="Prot_kinase_dom"/>
</dbReference>
<dbReference type="STRING" id="5722.A2DJ41"/>
<dbReference type="SMART" id="SM00028">
    <property type="entry name" value="TPR"/>
    <property type="match status" value="3"/>
</dbReference>
<dbReference type="VEuPathDB" id="TrichDB:TVAG_228790"/>
<dbReference type="KEGG" id="tva:5465144"/>
<evidence type="ECO:0000256" key="2">
    <source>
        <dbReference type="PROSITE-ProRule" id="PRU00339"/>
    </source>
</evidence>
<dbReference type="VEuPathDB" id="TrichDB:TVAGG3_0470970"/>
<dbReference type="Pfam" id="PF00069">
    <property type="entry name" value="Pkinase"/>
    <property type="match status" value="1"/>
</dbReference>
<dbReference type="RefSeq" id="XP_001580602.1">
    <property type="nucleotide sequence ID" value="XM_001580552.1"/>
</dbReference>
<accession>A2DJ41</accession>
<dbReference type="SUPFAM" id="SSF56112">
    <property type="entry name" value="Protein kinase-like (PK-like)"/>
    <property type="match status" value="1"/>
</dbReference>
<evidence type="ECO:0000313" key="4">
    <source>
        <dbReference type="EMBL" id="EAY19616.1"/>
    </source>
</evidence>
<comment type="similarity">
    <text evidence="1">Belongs to the sel-1 family.</text>
</comment>
<organism evidence="4 5">
    <name type="scientific">Trichomonas vaginalis (strain ATCC PRA-98 / G3)</name>
    <dbReference type="NCBI Taxonomy" id="412133"/>
    <lineage>
        <taxon>Eukaryota</taxon>
        <taxon>Metamonada</taxon>
        <taxon>Parabasalia</taxon>
        <taxon>Trichomonadida</taxon>
        <taxon>Trichomonadidae</taxon>
        <taxon>Trichomonas</taxon>
    </lineage>
</organism>
<dbReference type="InterPro" id="IPR006597">
    <property type="entry name" value="Sel1-like"/>
</dbReference>
<keyword evidence="5" id="KW-1185">Reference proteome</keyword>
<dbReference type="InterPro" id="IPR050767">
    <property type="entry name" value="Sel1_AlgK"/>
</dbReference>
<protein>
    <submittedName>
        <fullName evidence="4">TKL family protein kinase</fullName>
    </submittedName>
</protein>
<dbReference type="SMR" id="A2DJ41"/>
<reference evidence="4" key="2">
    <citation type="journal article" date="2007" name="Science">
        <title>Draft genome sequence of the sexually transmitted pathogen Trichomonas vaginalis.</title>
        <authorList>
            <person name="Carlton J.M."/>
            <person name="Hirt R.P."/>
            <person name="Silva J.C."/>
            <person name="Delcher A.L."/>
            <person name="Schatz M."/>
            <person name="Zhao Q."/>
            <person name="Wortman J.R."/>
            <person name="Bidwell S.L."/>
            <person name="Alsmark U.C.M."/>
            <person name="Besteiro S."/>
            <person name="Sicheritz-Ponten T."/>
            <person name="Noel C.J."/>
            <person name="Dacks J.B."/>
            <person name="Foster P.G."/>
            <person name="Simillion C."/>
            <person name="Van de Peer Y."/>
            <person name="Miranda-Saavedra D."/>
            <person name="Barton G.J."/>
            <person name="Westrop G.D."/>
            <person name="Mueller S."/>
            <person name="Dessi D."/>
            <person name="Fiori P.L."/>
            <person name="Ren Q."/>
            <person name="Paulsen I."/>
            <person name="Zhang H."/>
            <person name="Bastida-Corcuera F.D."/>
            <person name="Simoes-Barbosa A."/>
            <person name="Brown M.T."/>
            <person name="Hayes R.D."/>
            <person name="Mukherjee M."/>
            <person name="Okumura C.Y."/>
            <person name="Schneider R."/>
            <person name="Smith A.J."/>
            <person name="Vanacova S."/>
            <person name="Villalvazo M."/>
            <person name="Haas B.J."/>
            <person name="Pertea M."/>
            <person name="Feldblyum T.V."/>
            <person name="Utterback T.R."/>
            <person name="Shu C.L."/>
            <person name="Osoegawa K."/>
            <person name="de Jong P.J."/>
            <person name="Hrdy I."/>
            <person name="Horvathova L."/>
            <person name="Zubacova Z."/>
            <person name="Dolezal P."/>
            <person name="Malik S.B."/>
            <person name="Logsdon J.M. Jr."/>
            <person name="Henze K."/>
            <person name="Gupta A."/>
            <person name="Wang C.C."/>
            <person name="Dunne R.L."/>
            <person name="Upcroft J.A."/>
            <person name="Upcroft P."/>
            <person name="White O."/>
            <person name="Salzberg S.L."/>
            <person name="Tang P."/>
            <person name="Chiu C.-H."/>
            <person name="Lee Y.-S."/>
            <person name="Embley T.M."/>
            <person name="Coombs G.H."/>
            <person name="Mottram J.C."/>
            <person name="Tachezy J."/>
            <person name="Fraser-Liggett C.M."/>
            <person name="Johnson P.J."/>
        </authorList>
    </citation>
    <scope>NUCLEOTIDE SEQUENCE [LARGE SCALE GENOMIC DNA]</scope>
    <source>
        <strain evidence="4">G3</strain>
    </source>
</reference>
<dbReference type="Gene3D" id="1.10.510.10">
    <property type="entry name" value="Transferase(Phosphotransferase) domain 1"/>
    <property type="match status" value="1"/>
</dbReference>
<dbReference type="PANTHER" id="PTHR11102">
    <property type="entry name" value="SEL-1-LIKE PROTEIN"/>
    <property type="match status" value="1"/>
</dbReference>
<sequence length="779" mass="86459">MINESDFQIQQCVKTYPNYYLNTGILTATGQPVLIKQLKKKLTTKQEKQRYSREVQILRSFNTPYICGIVGFQNNTSTTPVILFNNYINGTLDGAFKNNSIPGPTEVLIIASGIASGMRTLHSRNVIHRNLNPSGIFLNEKFEPSIGDFEFSKFTDTSKYQSIIIGTPLWMAPELLEASEQYTPAIDVYAYGMILYQLITNQAPYGGNITIGQLFDLLVKNQLPQIPPQVPEIFSNLIKSCLNYNPKQRPSFNDIIEVLSKPDAILPGTDQQKLSEYQHRAFSDIDDLLAKGNLAFANGDKATAIEIYTKAAEKGAAIAYYYLGSIQPEKEIEYFTLAAENGYTEAAIVAGEKLIKSNPDEAFRLFKLAADRGDAAGEFSLGISYAKGIGTEVDQEKAINYLKMAADKGHAGAQYSVGLKLSQTDPDESRRYYEMAADQNHILSIMELAKQSDDQEALILYARASKLGDLLASFKAGEILYRYNRPRDAARFLRLAAEGGHTESQYLCGCILLSGNGVKKDCQKAAVFLKYAADAGNVDACFLCSKLLSEGNGVKKDAKKAMYYFRKAAEGGHDEALFRAGILFSDGEEFLMKSEVKGDTRAMLELGSLCEQRNEYEKAIEHYKKGVEKNDSDCICSLGVLYENGRGTQQDEQEAMNLYRRAALDGSSLGQYNYAVLLQKKGDLEQATKFYKMAADRGDPDAQLSYANLMAPNDINEAAKYAELSADQGNSKAQCLFGQLLYIGRGVQMDKKRAKTYLESSAKQGYERAVKLVRELDFH</sequence>
<dbReference type="AlphaFoldDB" id="A2DJ41"/>
<keyword evidence="2" id="KW-0802">TPR repeat</keyword>
<dbReference type="EMBL" id="DS113206">
    <property type="protein sequence ID" value="EAY19616.1"/>
    <property type="molecule type" value="Genomic_DNA"/>
</dbReference>